<evidence type="ECO:0000256" key="1">
    <source>
        <dbReference type="ARBA" id="ARBA00001148"/>
    </source>
</evidence>
<protein>
    <recommendedName>
        <fullName evidence="3">trans-L-3-hydroxyproline dehydratase</fullName>
        <ecNumber evidence="3">4.2.1.77</ecNumber>
    </recommendedName>
</protein>
<dbReference type="EC" id="4.2.1.77" evidence="3"/>
<keyword evidence="4" id="KW-1185">Reference proteome</keyword>
<evidence type="ECO:0000313" key="4">
    <source>
        <dbReference type="Proteomes" id="UP000694865"/>
    </source>
</evidence>
<evidence type="ECO:0000313" key="5">
    <source>
        <dbReference type="RefSeq" id="XP_002734190.1"/>
    </source>
</evidence>
<dbReference type="SFLD" id="SFLDS00028">
    <property type="entry name" value="Proline_Racemase"/>
    <property type="match status" value="1"/>
</dbReference>
<gene>
    <name evidence="5" type="primary">LOC100375215</name>
</gene>
<name>A0ABM0GP10_SACKO</name>
<dbReference type="Pfam" id="PF05544">
    <property type="entry name" value="Pro_racemase"/>
    <property type="match status" value="1"/>
</dbReference>
<dbReference type="PANTHER" id="PTHR33442">
    <property type="entry name" value="TRANS-3-HYDROXY-L-PROLINE DEHYDRATASE"/>
    <property type="match status" value="1"/>
</dbReference>
<evidence type="ECO:0000256" key="3">
    <source>
        <dbReference type="ARBA" id="ARBA00013105"/>
    </source>
</evidence>
<dbReference type="InterPro" id="IPR008794">
    <property type="entry name" value="Pro_racemase_fam"/>
</dbReference>
<dbReference type="PANTHER" id="PTHR33442:SF1">
    <property type="entry name" value="TRANS-3-HYDROXY-L-PROLINE DEHYDRATASE"/>
    <property type="match status" value="1"/>
</dbReference>
<dbReference type="GeneID" id="100375215"/>
<dbReference type="Proteomes" id="UP000694865">
    <property type="component" value="Unplaced"/>
</dbReference>
<sequence>MSKVSPAEVIRIISTPYEKTMNIKTVEMHTNGDPVRLVTSGCPEIKGKDVLEKMKFFKNNLDHVRRLLILEPRGHVDMYGAVLVEPDHPKAHIAAFFIHSSGYGTMCGHATIAIARYAVDHGFVSDVQEPETAVNVQCPCGLVRAYVEYKNGKTGASRIHTVPAFVFATDVEIEVVGYGKLKVDISYGGAFHAYVSADVFGLDMRTSPVRHIIAAAGALNRALVKQVKVEHPDNDDLSFICGTVMSDGKDVYDDGPTVNVMICGNSQVSRSPCGSGTTGRIALFYHKGLLAVDKPREFQNLIGCNFIGKVVRSTKCGKFDAVIVELKGHGYYIGSANFTVEEDDPLKDGFLID</sequence>
<proteinExistence type="inferred from homology"/>
<comment type="catalytic activity">
    <reaction evidence="1">
        <text>trans-3-hydroxy-L-proline = 1-pyrroline-2-carboxylate + H2O</text>
        <dbReference type="Rhea" id="RHEA:10320"/>
        <dbReference type="ChEBI" id="CHEBI:15377"/>
        <dbReference type="ChEBI" id="CHEBI:39785"/>
        <dbReference type="ChEBI" id="CHEBI:57938"/>
        <dbReference type="EC" id="4.2.1.77"/>
    </reaction>
</comment>
<accession>A0ABM0GP10</accession>
<dbReference type="PIRSF" id="PIRSF029792">
    <property type="entry name" value="Pro_racemase"/>
    <property type="match status" value="1"/>
</dbReference>
<organism evidence="4 5">
    <name type="scientific">Saccoglossus kowalevskii</name>
    <name type="common">Acorn worm</name>
    <dbReference type="NCBI Taxonomy" id="10224"/>
    <lineage>
        <taxon>Eukaryota</taxon>
        <taxon>Metazoa</taxon>
        <taxon>Hemichordata</taxon>
        <taxon>Enteropneusta</taxon>
        <taxon>Harrimaniidae</taxon>
        <taxon>Saccoglossus</taxon>
    </lineage>
</organism>
<dbReference type="SUPFAM" id="SSF54506">
    <property type="entry name" value="Diaminopimelate epimerase-like"/>
    <property type="match status" value="1"/>
</dbReference>
<evidence type="ECO:0000256" key="2">
    <source>
        <dbReference type="ARBA" id="ARBA00007529"/>
    </source>
</evidence>
<dbReference type="Gene3D" id="3.10.310.10">
    <property type="entry name" value="Diaminopimelate Epimerase, Chain A, domain 1"/>
    <property type="match status" value="2"/>
</dbReference>
<reference evidence="5" key="1">
    <citation type="submission" date="2025-08" db="UniProtKB">
        <authorList>
            <consortium name="RefSeq"/>
        </authorList>
    </citation>
    <scope>IDENTIFICATION</scope>
    <source>
        <tissue evidence="5">Testes</tissue>
    </source>
</reference>
<comment type="similarity">
    <text evidence="2">Belongs to the proline racemase family.</text>
</comment>
<dbReference type="RefSeq" id="XP_002734190.1">
    <property type="nucleotide sequence ID" value="XM_002734144.1"/>
</dbReference>